<proteinExistence type="predicted"/>
<evidence type="ECO:0000313" key="2">
    <source>
        <dbReference type="Proteomes" id="UP000478052"/>
    </source>
</evidence>
<accession>A0A6G0VQV8</accession>
<name>A0A6G0VQV8_APHCR</name>
<evidence type="ECO:0000313" key="1">
    <source>
        <dbReference type="EMBL" id="KAF0706143.1"/>
    </source>
</evidence>
<gene>
    <name evidence="1" type="ORF">FWK35_00025037</name>
</gene>
<dbReference type="OrthoDB" id="6591897at2759"/>
<comment type="caution">
    <text evidence="1">The sequence shown here is derived from an EMBL/GenBank/DDBJ whole genome shotgun (WGS) entry which is preliminary data.</text>
</comment>
<keyword evidence="2" id="KW-1185">Reference proteome</keyword>
<reference evidence="1 2" key="1">
    <citation type="submission" date="2019-08" db="EMBL/GenBank/DDBJ databases">
        <title>Whole genome of Aphis craccivora.</title>
        <authorList>
            <person name="Voronova N.V."/>
            <person name="Shulinski R.S."/>
            <person name="Bandarenka Y.V."/>
            <person name="Zhorov D.G."/>
            <person name="Warner D."/>
        </authorList>
    </citation>
    <scope>NUCLEOTIDE SEQUENCE [LARGE SCALE GENOMIC DNA]</scope>
    <source>
        <strain evidence="1">180601</strain>
        <tissue evidence="1">Whole Body</tissue>
    </source>
</reference>
<dbReference type="Proteomes" id="UP000478052">
    <property type="component" value="Unassembled WGS sequence"/>
</dbReference>
<protein>
    <submittedName>
        <fullName evidence="1">Uncharacterized protein</fullName>
    </submittedName>
</protein>
<organism evidence="1 2">
    <name type="scientific">Aphis craccivora</name>
    <name type="common">Cowpea aphid</name>
    <dbReference type="NCBI Taxonomy" id="307492"/>
    <lineage>
        <taxon>Eukaryota</taxon>
        <taxon>Metazoa</taxon>
        <taxon>Ecdysozoa</taxon>
        <taxon>Arthropoda</taxon>
        <taxon>Hexapoda</taxon>
        <taxon>Insecta</taxon>
        <taxon>Pterygota</taxon>
        <taxon>Neoptera</taxon>
        <taxon>Paraneoptera</taxon>
        <taxon>Hemiptera</taxon>
        <taxon>Sternorrhyncha</taxon>
        <taxon>Aphidomorpha</taxon>
        <taxon>Aphidoidea</taxon>
        <taxon>Aphididae</taxon>
        <taxon>Aphidini</taxon>
        <taxon>Aphis</taxon>
        <taxon>Aphis</taxon>
    </lineage>
</organism>
<dbReference type="AlphaFoldDB" id="A0A6G0VQV8"/>
<dbReference type="EMBL" id="VUJU01013018">
    <property type="protein sequence ID" value="KAF0706143.1"/>
    <property type="molecule type" value="Genomic_DNA"/>
</dbReference>
<sequence>MFHTFFSRSPKQTKLFRGKGFKLPKSCETRWNYHSRAAATISTHFKELQKAIPYVTDGEDWDPISISTACVVTT</sequence>